<comment type="similarity">
    <text evidence="1 4">Belongs to the thiolase-like superfamily. Chalcone/stilbene synthases family.</text>
</comment>
<feature type="transmembrane region" description="Helical" evidence="5">
    <location>
        <begin position="21"/>
        <end position="43"/>
    </location>
</feature>
<evidence type="ECO:0000259" key="6">
    <source>
        <dbReference type="Pfam" id="PF08392"/>
    </source>
</evidence>
<keyword evidence="5" id="KW-1133">Transmembrane helix</keyword>
<name>A0A3L6S0V5_PANMI</name>
<dbReference type="Pfam" id="PF08392">
    <property type="entry name" value="FAE1_CUT1_RppA"/>
    <property type="match status" value="1"/>
</dbReference>
<comment type="caution">
    <text evidence="8">The sequence shown here is derived from an EMBL/GenBank/DDBJ whole genome shotgun (WGS) entry which is preliminary data.</text>
</comment>
<dbReference type="InterPro" id="IPR016039">
    <property type="entry name" value="Thiolase-like"/>
</dbReference>
<keyword evidence="9" id="KW-1185">Reference proteome</keyword>
<proteinExistence type="inferred from homology"/>
<keyword evidence="5" id="KW-0812">Transmembrane</keyword>
<dbReference type="AlphaFoldDB" id="A0A3L6S0V5"/>
<dbReference type="Pfam" id="PF08541">
    <property type="entry name" value="ACP_syn_III_C"/>
    <property type="match status" value="1"/>
</dbReference>
<organism evidence="8 9">
    <name type="scientific">Panicum miliaceum</name>
    <name type="common">Proso millet</name>
    <name type="synonym">Broomcorn millet</name>
    <dbReference type="NCBI Taxonomy" id="4540"/>
    <lineage>
        <taxon>Eukaryota</taxon>
        <taxon>Viridiplantae</taxon>
        <taxon>Streptophyta</taxon>
        <taxon>Embryophyta</taxon>
        <taxon>Tracheophyta</taxon>
        <taxon>Spermatophyta</taxon>
        <taxon>Magnoliopsida</taxon>
        <taxon>Liliopsida</taxon>
        <taxon>Poales</taxon>
        <taxon>Poaceae</taxon>
        <taxon>PACMAD clade</taxon>
        <taxon>Panicoideae</taxon>
        <taxon>Panicodae</taxon>
        <taxon>Paniceae</taxon>
        <taxon>Panicinae</taxon>
        <taxon>Panicum</taxon>
        <taxon>Panicum sect. Panicum</taxon>
    </lineage>
</organism>
<dbReference type="SUPFAM" id="SSF53901">
    <property type="entry name" value="Thiolase-like"/>
    <property type="match status" value="2"/>
</dbReference>
<feature type="domain" description="Beta-ketoacyl-[acyl-carrier-protein] synthase III C-terminal" evidence="7">
    <location>
        <begin position="379"/>
        <end position="461"/>
    </location>
</feature>
<dbReference type="PIRSF" id="PIRSF036417">
    <property type="entry name" value="3-ktacl-CoA_syn"/>
    <property type="match status" value="1"/>
</dbReference>
<dbReference type="GO" id="GO:0016020">
    <property type="term" value="C:membrane"/>
    <property type="evidence" value="ECO:0007669"/>
    <property type="project" value="InterPro"/>
</dbReference>
<keyword evidence="5" id="KW-0472">Membrane</keyword>
<dbReference type="Gene3D" id="3.40.47.10">
    <property type="match status" value="1"/>
</dbReference>
<reference evidence="9" key="1">
    <citation type="journal article" date="2019" name="Nat. Commun.">
        <title>The genome of broomcorn millet.</title>
        <authorList>
            <person name="Zou C."/>
            <person name="Miki D."/>
            <person name="Li D."/>
            <person name="Tang Q."/>
            <person name="Xiao L."/>
            <person name="Rajput S."/>
            <person name="Deng P."/>
            <person name="Jia W."/>
            <person name="Huang R."/>
            <person name="Zhang M."/>
            <person name="Sun Y."/>
            <person name="Hu J."/>
            <person name="Fu X."/>
            <person name="Schnable P.S."/>
            <person name="Li F."/>
            <person name="Zhang H."/>
            <person name="Feng B."/>
            <person name="Zhu X."/>
            <person name="Liu R."/>
            <person name="Schnable J.C."/>
            <person name="Zhu J.-K."/>
            <person name="Zhang H."/>
        </authorList>
    </citation>
    <scope>NUCLEOTIDE SEQUENCE [LARGE SCALE GENOMIC DNA]</scope>
</reference>
<protein>
    <recommendedName>
        <fullName evidence="4">3-ketoacyl-CoA synthase</fullName>
        <ecNumber evidence="4">2.3.1.-</ecNumber>
    </recommendedName>
</protein>
<dbReference type="InterPro" id="IPR012392">
    <property type="entry name" value="3-ktacl-CoA_syn"/>
</dbReference>
<evidence type="ECO:0000256" key="4">
    <source>
        <dbReference type="PIRNR" id="PIRNR036417"/>
    </source>
</evidence>
<evidence type="ECO:0000313" key="8">
    <source>
        <dbReference type="EMBL" id="RLN12535.1"/>
    </source>
</evidence>
<evidence type="ECO:0000256" key="2">
    <source>
        <dbReference type="ARBA" id="ARBA00022679"/>
    </source>
</evidence>
<sequence length="493" mass="55121">MILSSYIRYLRSFHQHVVNNTTVVAIAIPLTTAFILVAAQFGFPEHIIFHLHATRPIYLLLVALLLPSAAATFLLVNRRSHRSVYLVDYACFKPIPEYRVPLAKYREYMAHFMPFLDDRSTHFITRVLDNSGLGEETCLPPSIQCIPPSFGFSHARAEAELVVFSTLDDLFRKTRISPTEIDVLVVNCSLFSPTPSYSDMIMNRYKLRSDIRSVHLSGMGCGAGLISVGLAKNLLQVRPNAAYALVVSTETLSSFMYKGRKREMHLPTVLFRMGGAAALLSNSRSKARFRLEHLVRTSTSTESAYRSVILEEDEEGNLGVNLSKDIIGVSGDALRSGISSIGPLILPASEKLLFFLSWMARKVLGGKVVQLYVPNFCKAVEHFCIHPGGPAVINAVQKNLRLSETLAEPSRMTLHRFGNTSSSSLWYELAYIEAKGRMQKRDRVLMIAFGSGYKCNVAVWECIQPSENADGPWSKCIHRYPMKAYNSAKSRRT</sequence>
<dbReference type="UniPathway" id="UPA00094"/>
<evidence type="ECO:0000259" key="7">
    <source>
        <dbReference type="Pfam" id="PF08541"/>
    </source>
</evidence>
<dbReference type="InterPro" id="IPR013601">
    <property type="entry name" value="FAE1_typ3_polyketide_synth"/>
</dbReference>
<feature type="transmembrane region" description="Helical" evidence="5">
    <location>
        <begin position="214"/>
        <end position="235"/>
    </location>
</feature>
<comment type="pathway">
    <text evidence="4">Lipid metabolism; fatty acid biosynthesis.</text>
</comment>
<feature type="domain" description="FAE" evidence="6">
    <location>
        <begin position="79"/>
        <end position="363"/>
    </location>
</feature>
<feature type="transmembrane region" description="Helical" evidence="5">
    <location>
        <begin position="55"/>
        <end position="76"/>
    </location>
</feature>
<dbReference type="EC" id="2.3.1.-" evidence="4"/>
<keyword evidence="2 4" id="KW-0808">Transferase</keyword>
<evidence type="ECO:0000256" key="5">
    <source>
        <dbReference type="SAM" id="Phobius"/>
    </source>
</evidence>
<evidence type="ECO:0000256" key="1">
    <source>
        <dbReference type="ARBA" id="ARBA00005531"/>
    </source>
</evidence>
<dbReference type="OrthoDB" id="644156at2759"/>
<accession>A0A3L6S0V5</accession>
<evidence type="ECO:0000256" key="3">
    <source>
        <dbReference type="ARBA" id="ARBA00023315"/>
    </source>
</evidence>
<gene>
    <name evidence="8" type="ORF">C2845_PM09G06790</name>
</gene>
<dbReference type="Proteomes" id="UP000275267">
    <property type="component" value="Unassembled WGS sequence"/>
</dbReference>
<dbReference type="PANTHER" id="PTHR31561">
    <property type="entry name" value="3-KETOACYL-COA SYNTHASE"/>
    <property type="match status" value="1"/>
</dbReference>
<dbReference type="GO" id="GO:0006633">
    <property type="term" value="P:fatty acid biosynthetic process"/>
    <property type="evidence" value="ECO:0007669"/>
    <property type="project" value="UniProtKB-UniPathway"/>
</dbReference>
<dbReference type="InterPro" id="IPR013747">
    <property type="entry name" value="ACP_syn_III_C"/>
</dbReference>
<dbReference type="EMBL" id="PQIB02000006">
    <property type="protein sequence ID" value="RLN12535.1"/>
    <property type="molecule type" value="Genomic_DNA"/>
</dbReference>
<dbReference type="STRING" id="4540.A0A3L6S0V5"/>
<evidence type="ECO:0000313" key="9">
    <source>
        <dbReference type="Proteomes" id="UP000275267"/>
    </source>
</evidence>
<keyword evidence="3 4" id="KW-0012">Acyltransferase</keyword>
<dbReference type="CDD" id="cd00831">
    <property type="entry name" value="CHS_like"/>
    <property type="match status" value="1"/>
</dbReference>
<dbReference type="GO" id="GO:0016747">
    <property type="term" value="F:acyltransferase activity, transferring groups other than amino-acyl groups"/>
    <property type="evidence" value="ECO:0007669"/>
    <property type="project" value="InterPro"/>
</dbReference>